<name>A0ACC2WNF8_9TREE</name>
<protein>
    <submittedName>
        <fullName evidence="1">Uncharacterized protein</fullName>
    </submittedName>
</protein>
<evidence type="ECO:0000313" key="1">
    <source>
        <dbReference type="EMBL" id="KAJ9112744.1"/>
    </source>
</evidence>
<dbReference type="Proteomes" id="UP001230649">
    <property type="component" value="Unassembled WGS sequence"/>
</dbReference>
<sequence>MKVNQLMSYFDLAWSGRTPGYNSLDDLEDVNAGELARDLKITVESAQEVLTQADYRRAGPSSSRPRSQLPTSQSQSAATLLRREAVRSAHDQPVTTAWSTGSHAIDHLLLPPPFIPWTPDAQPKTTRGVRPGMVLEVASPPGMGKSSLLLRVAQSARTAPHPVDVLLVDTEGGLLSPPKLRNASPQVLNGIHGMRISTQAEMIAFWYTLEQWLLSHPSVLIANQMATKLLTASNKPASTFDTGDRAILMPQLGDLWVTPRTLRLSLFRSGPDGTRGVWLKGADAVGRYAHIQAQAGEKGERPWAAFEVDEHGLVVDVEREGKDAEA</sequence>
<proteinExistence type="predicted"/>
<reference evidence="1" key="1">
    <citation type="submission" date="2023-04" db="EMBL/GenBank/DDBJ databases">
        <title>Draft Genome sequencing of Naganishia species isolated from polar environments using Oxford Nanopore Technology.</title>
        <authorList>
            <person name="Leo P."/>
            <person name="Venkateswaran K."/>
        </authorList>
    </citation>
    <scope>NUCLEOTIDE SEQUENCE</scope>
    <source>
        <strain evidence="1">MNA-CCFEE 5262</strain>
    </source>
</reference>
<accession>A0ACC2WNF8</accession>
<gene>
    <name evidence="1" type="ORF">QFC20_002069</name>
</gene>
<keyword evidence="2" id="KW-1185">Reference proteome</keyword>
<organism evidence="1 2">
    <name type="scientific">Naganishia adeliensis</name>
    <dbReference type="NCBI Taxonomy" id="92952"/>
    <lineage>
        <taxon>Eukaryota</taxon>
        <taxon>Fungi</taxon>
        <taxon>Dikarya</taxon>
        <taxon>Basidiomycota</taxon>
        <taxon>Agaricomycotina</taxon>
        <taxon>Tremellomycetes</taxon>
        <taxon>Filobasidiales</taxon>
        <taxon>Filobasidiaceae</taxon>
        <taxon>Naganishia</taxon>
    </lineage>
</organism>
<comment type="caution">
    <text evidence="1">The sequence shown here is derived from an EMBL/GenBank/DDBJ whole genome shotgun (WGS) entry which is preliminary data.</text>
</comment>
<evidence type="ECO:0000313" key="2">
    <source>
        <dbReference type="Proteomes" id="UP001230649"/>
    </source>
</evidence>
<dbReference type="EMBL" id="JASBWS010000014">
    <property type="protein sequence ID" value="KAJ9112744.1"/>
    <property type="molecule type" value="Genomic_DNA"/>
</dbReference>